<reference evidence="2" key="1">
    <citation type="submission" date="2021-05" db="EMBL/GenBank/DDBJ databases">
        <authorList>
            <person name="Alioto T."/>
            <person name="Alioto T."/>
            <person name="Gomez Garrido J."/>
        </authorList>
    </citation>
    <scope>NUCLEOTIDE SEQUENCE</scope>
</reference>
<dbReference type="EMBL" id="HBUE01047865">
    <property type="protein sequence ID" value="CAG6463369.1"/>
    <property type="molecule type" value="Transcribed_RNA"/>
</dbReference>
<dbReference type="AlphaFoldDB" id="A0A8D8AW73"/>
<feature type="compositionally biased region" description="Polar residues" evidence="1">
    <location>
        <begin position="91"/>
        <end position="107"/>
    </location>
</feature>
<feature type="region of interest" description="Disordered" evidence="1">
    <location>
        <begin position="1"/>
        <end position="147"/>
    </location>
</feature>
<feature type="compositionally biased region" description="Basic residues" evidence="1">
    <location>
        <begin position="108"/>
        <end position="124"/>
    </location>
</feature>
<evidence type="ECO:0000313" key="2">
    <source>
        <dbReference type="EMBL" id="CAG6463369.1"/>
    </source>
</evidence>
<name>A0A8D8AW73_CULPI</name>
<feature type="compositionally biased region" description="Polar residues" evidence="1">
    <location>
        <begin position="1"/>
        <end position="11"/>
    </location>
</feature>
<accession>A0A8D8AW73</accession>
<proteinExistence type="predicted"/>
<evidence type="ECO:0000256" key="1">
    <source>
        <dbReference type="SAM" id="MobiDB-lite"/>
    </source>
</evidence>
<protein>
    <submittedName>
        <fullName evidence="2">(northern house mosquito) hypothetical protein</fullName>
    </submittedName>
</protein>
<organism evidence="2">
    <name type="scientific">Culex pipiens</name>
    <name type="common">House mosquito</name>
    <dbReference type="NCBI Taxonomy" id="7175"/>
    <lineage>
        <taxon>Eukaryota</taxon>
        <taxon>Metazoa</taxon>
        <taxon>Ecdysozoa</taxon>
        <taxon>Arthropoda</taxon>
        <taxon>Hexapoda</taxon>
        <taxon>Insecta</taxon>
        <taxon>Pterygota</taxon>
        <taxon>Neoptera</taxon>
        <taxon>Endopterygota</taxon>
        <taxon>Diptera</taxon>
        <taxon>Nematocera</taxon>
        <taxon>Culicoidea</taxon>
        <taxon>Culicidae</taxon>
        <taxon>Culicinae</taxon>
        <taxon>Culicini</taxon>
        <taxon>Culex</taxon>
        <taxon>Culex</taxon>
    </lineage>
</organism>
<sequence length="164" mass="17839">MKVTARTPSSLASTSRGRRGGTRSAVATNSTRRHSPRAAPAVAAKMATKTPAAATPNDQPPFPSLTLSRSEDSASALMTASFLHHPHKESSSSWGAKWTTASTSRTHCSPRWRSWSRRATRWPGRRPPGGSSSRRTSRRAAIGGPSRTWPPYRCTRCSSCDRCY</sequence>
<feature type="compositionally biased region" description="Low complexity" evidence="1">
    <location>
        <begin position="38"/>
        <end position="56"/>
    </location>
</feature>